<evidence type="ECO:0000313" key="1">
    <source>
        <dbReference type="EMBL" id="CCC51866.1"/>
    </source>
</evidence>
<protein>
    <submittedName>
        <fullName evidence="1">Uncharacterized protein</fullName>
    </submittedName>
</protein>
<dbReference type="EMBL" id="HE573026">
    <property type="protein sequence ID" value="CCC51866.1"/>
    <property type="molecule type" value="Genomic_DNA"/>
</dbReference>
<dbReference type="AlphaFoldDB" id="G0U7K8"/>
<gene>
    <name evidence="1" type="ORF">TVY486_1009110</name>
</gene>
<name>G0U7K8_TRYVY</name>
<reference evidence="1" key="1">
    <citation type="journal article" date="2012" name="Proc. Natl. Acad. Sci. U.S.A.">
        <title>Antigenic diversity is generated by distinct evolutionary mechanisms in African trypanosome species.</title>
        <authorList>
            <person name="Jackson A.P."/>
            <person name="Berry A."/>
            <person name="Aslett M."/>
            <person name="Allison H.C."/>
            <person name="Burton P."/>
            <person name="Vavrova-Anderson J."/>
            <person name="Brown R."/>
            <person name="Browne H."/>
            <person name="Corton N."/>
            <person name="Hauser H."/>
            <person name="Gamble J."/>
            <person name="Gilderthorp R."/>
            <person name="Marcello L."/>
            <person name="McQuillan J."/>
            <person name="Otto T.D."/>
            <person name="Quail M.A."/>
            <person name="Sanders M.J."/>
            <person name="van Tonder A."/>
            <person name="Ginger M.L."/>
            <person name="Field M.C."/>
            <person name="Barry J.D."/>
            <person name="Hertz-Fowler C."/>
            <person name="Berriman M."/>
        </authorList>
    </citation>
    <scope>NUCLEOTIDE SEQUENCE</scope>
    <source>
        <strain evidence="1">Y486</strain>
    </source>
</reference>
<proteinExistence type="predicted"/>
<sequence length="126" mass="14169">MGQRSTQMSGVPLACLFQLRGGRGMRSARSTGAGQNDLVYTKEENKWIVYENQKCGAHWRVVNNSKSNANSSTTAHPSHCLSICWDYVLRLLSWEPETPTYCSTVIAGSREKRNKGNEIKRKQDCT</sequence>
<accession>G0U7K8</accession>
<organism evidence="1">
    <name type="scientific">Trypanosoma vivax (strain Y486)</name>
    <dbReference type="NCBI Taxonomy" id="1055687"/>
    <lineage>
        <taxon>Eukaryota</taxon>
        <taxon>Discoba</taxon>
        <taxon>Euglenozoa</taxon>
        <taxon>Kinetoplastea</taxon>
        <taxon>Metakinetoplastina</taxon>
        <taxon>Trypanosomatida</taxon>
        <taxon>Trypanosomatidae</taxon>
        <taxon>Trypanosoma</taxon>
        <taxon>Duttonella</taxon>
    </lineage>
</organism>